<comment type="similarity">
    <text evidence="3 8">Belongs to the cyclophilin-type PPIase family.</text>
</comment>
<evidence type="ECO:0000256" key="3">
    <source>
        <dbReference type="ARBA" id="ARBA00007365"/>
    </source>
</evidence>
<keyword evidence="5 8" id="KW-0697">Rotamase</keyword>
<keyword evidence="12" id="KW-1185">Reference proteome</keyword>
<dbReference type="Gene3D" id="2.40.100.10">
    <property type="entry name" value="Cyclophilin-like"/>
    <property type="match status" value="1"/>
</dbReference>
<comment type="caution">
    <text evidence="11">The sequence shown here is derived from an EMBL/GenBank/DDBJ whole genome shotgun (WGS) entry which is preliminary data.</text>
</comment>
<evidence type="ECO:0000313" key="11">
    <source>
        <dbReference type="EMBL" id="CAA7044271.1"/>
    </source>
</evidence>
<organism evidence="11 12">
    <name type="scientific">Microthlaspi erraticum</name>
    <dbReference type="NCBI Taxonomy" id="1685480"/>
    <lineage>
        <taxon>Eukaryota</taxon>
        <taxon>Viridiplantae</taxon>
        <taxon>Streptophyta</taxon>
        <taxon>Embryophyta</taxon>
        <taxon>Tracheophyta</taxon>
        <taxon>Spermatophyta</taxon>
        <taxon>Magnoliopsida</taxon>
        <taxon>eudicotyledons</taxon>
        <taxon>Gunneridae</taxon>
        <taxon>Pentapetalae</taxon>
        <taxon>rosids</taxon>
        <taxon>malvids</taxon>
        <taxon>Brassicales</taxon>
        <taxon>Brassicaceae</taxon>
        <taxon>Coluteocarpeae</taxon>
        <taxon>Microthlaspi</taxon>
    </lineage>
</organism>
<evidence type="ECO:0000256" key="8">
    <source>
        <dbReference type="RuleBase" id="RU363019"/>
    </source>
</evidence>
<keyword evidence="6" id="KW-0143">Chaperone</keyword>
<evidence type="ECO:0000256" key="4">
    <source>
        <dbReference type="ARBA" id="ARBA00022946"/>
    </source>
</evidence>
<comment type="function">
    <text evidence="2 8">PPIases accelerate the folding of proteins. It catalyzes the cis-trans isomerization of proline imidic peptide bonds in oligopeptides.</text>
</comment>
<dbReference type="FunFam" id="2.40.100.10:FF:000074">
    <property type="entry name" value="Peptidyl-prolyl cis-trans isomerase"/>
    <property type="match status" value="1"/>
</dbReference>
<proteinExistence type="inferred from homology"/>
<evidence type="ECO:0000259" key="10">
    <source>
        <dbReference type="PROSITE" id="PS50072"/>
    </source>
</evidence>
<dbReference type="PROSITE" id="PS50072">
    <property type="entry name" value="CSA_PPIASE_2"/>
    <property type="match status" value="1"/>
</dbReference>
<keyword evidence="9" id="KW-1133">Transmembrane helix</keyword>
<evidence type="ECO:0000256" key="7">
    <source>
        <dbReference type="ARBA" id="ARBA00023235"/>
    </source>
</evidence>
<keyword evidence="9" id="KW-0472">Membrane</keyword>
<dbReference type="PANTHER" id="PTHR47269">
    <property type="entry name" value="PEPTIDYL-PROLYL CIS-TRANS ISOMERASE CYP21-4"/>
    <property type="match status" value="1"/>
</dbReference>
<evidence type="ECO:0000256" key="1">
    <source>
        <dbReference type="ARBA" id="ARBA00000971"/>
    </source>
</evidence>
<dbReference type="InterPro" id="IPR002130">
    <property type="entry name" value="Cyclophilin-type_PPIase_dom"/>
</dbReference>
<dbReference type="CDD" id="cd00317">
    <property type="entry name" value="cyclophilin"/>
    <property type="match status" value="1"/>
</dbReference>
<gene>
    <name evidence="11" type="ORF">MERR_LOCUS31506</name>
</gene>
<sequence>MAKIKPQALLQQSKKKKGPSRISITNIVIYSLAVLLVIFVLFSAYRRWTHRSDSEIPTHNGRSVLEDAAFPGMKNTNLPRFATLDTGKGSVTIELFKDTAPSVVDQFMKLCQDGYFKGFLFRRVVKHSLIQAGDSGEFDAVKDWALQRKNLDSSLKQEEFMVGTPKAKNEQGGFEFFIVSGQIADLNEKLTVFGRVAKGQAVVEEIEEVETDEQYQPKSPIEIMSVTLLQDM</sequence>
<dbReference type="AlphaFoldDB" id="A0A6D2JY52"/>
<dbReference type="Proteomes" id="UP000467841">
    <property type="component" value="Unassembled WGS sequence"/>
</dbReference>
<accession>A0A6D2JY52</accession>
<evidence type="ECO:0000256" key="6">
    <source>
        <dbReference type="ARBA" id="ARBA00023186"/>
    </source>
</evidence>
<keyword evidence="4" id="KW-0809">Transit peptide</keyword>
<dbReference type="EC" id="5.2.1.8" evidence="8"/>
<protein>
    <recommendedName>
        <fullName evidence="8">Peptidyl-prolyl cis-trans isomerase</fullName>
        <shortName evidence="8">PPIase</shortName>
        <ecNumber evidence="8">5.2.1.8</ecNumber>
    </recommendedName>
</protein>
<keyword evidence="9" id="KW-0812">Transmembrane</keyword>
<reference evidence="11" key="1">
    <citation type="submission" date="2020-01" db="EMBL/GenBank/DDBJ databases">
        <authorList>
            <person name="Mishra B."/>
        </authorList>
    </citation>
    <scope>NUCLEOTIDE SEQUENCE [LARGE SCALE GENOMIC DNA]</scope>
</reference>
<dbReference type="InterPro" id="IPR029000">
    <property type="entry name" value="Cyclophilin-like_dom_sf"/>
</dbReference>
<feature type="transmembrane region" description="Helical" evidence="9">
    <location>
        <begin position="21"/>
        <end position="45"/>
    </location>
</feature>
<comment type="catalytic activity">
    <reaction evidence="1 8">
        <text>[protein]-peptidylproline (omega=180) = [protein]-peptidylproline (omega=0)</text>
        <dbReference type="Rhea" id="RHEA:16237"/>
        <dbReference type="Rhea" id="RHEA-COMP:10747"/>
        <dbReference type="Rhea" id="RHEA-COMP:10748"/>
        <dbReference type="ChEBI" id="CHEBI:83833"/>
        <dbReference type="ChEBI" id="CHEBI:83834"/>
        <dbReference type="EC" id="5.2.1.8"/>
    </reaction>
</comment>
<evidence type="ECO:0000256" key="5">
    <source>
        <dbReference type="ARBA" id="ARBA00023110"/>
    </source>
</evidence>
<evidence type="ECO:0000256" key="9">
    <source>
        <dbReference type="SAM" id="Phobius"/>
    </source>
</evidence>
<keyword evidence="7 8" id="KW-0413">Isomerase</keyword>
<evidence type="ECO:0000256" key="2">
    <source>
        <dbReference type="ARBA" id="ARBA00002388"/>
    </source>
</evidence>
<dbReference type="OrthoDB" id="271386at2759"/>
<feature type="domain" description="PPIase cyclophilin-type" evidence="10">
    <location>
        <begin position="89"/>
        <end position="228"/>
    </location>
</feature>
<dbReference type="PANTHER" id="PTHR47269:SF3">
    <property type="entry name" value="PEPTIDYL-PROLYL CIS-TRANS ISOMERASE CYP21-3, MITOCHONDRIAL"/>
    <property type="match status" value="1"/>
</dbReference>
<dbReference type="SUPFAM" id="SSF50891">
    <property type="entry name" value="Cyclophilin-like"/>
    <property type="match status" value="1"/>
</dbReference>
<dbReference type="GO" id="GO:0003755">
    <property type="term" value="F:peptidyl-prolyl cis-trans isomerase activity"/>
    <property type="evidence" value="ECO:0007669"/>
    <property type="project" value="UniProtKB-UniRule"/>
</dbReference>
<dbReference type="PRINTS" id="PR00153">
    <property type="entry name" value="CSAPPISMRASE"/>
</dbReference>
<name>A0A6D2JY52_9BRAS</name>
<dbReference type="Pfam" id="PF00160">
    <property type="entry name" value="Pro_isomerase"/>
    <property type="match status" value="1"/>
</dbReference>
<dbReference type="EMBL" id="CACVBM020001296">
    <property type="protein sequence ID" value="CAA7044271.1"/>
    <property type="molecule type" value="Genomic_DNA"/>
</dbReference>
<evidence type="ECO:0000313" key="12">
    <source>
        <dbReference type="Proteomes" id="UP000467841"/>
    </source>
</evidence>